<protein>
    <recommendedName>
        <fullName evidence="4">Cohesin domain-containing protein</fullName>
    </recommendedName>
</protein>
<organism evidence="2 3">
    <name type="scientific">Candidatus Roizmanbacteria bacterium RIFCSPHIGHO2_01_FULL_39_12b</name>
    <dbReference type="NCBI Taxonomy" id="1802030"/>
    <lineage>
        <taxon>Bacteria</taxon>
        <taxon>Candidatus Roizmaniibacteriota</taxon>
    </lineage>
</organism>
<accession>A0A1F7GAF7</accession>
<name>A0A1F7GAF7_9BACT</name>
<evidence type="ECO:0000313" key="2">
    <source>
        <dbReference type="EMBL" id="OGK15881.1"/>
    </source>
</evidence>
<dbReference type="AlphaFoldDB" id="A0A1F7GAF7"/>
<proteinExistence type="predicted"/>
<keyword evidence="1" id="KW-0472">Membrane</keyword>
<reference evidence="2 3" key="1">
    <citation type="journal article" date="2016" name="Nat. Commun.">
        <title>Thousands of microbial genomes shed light on interconnected biogeochemical processes in an aquifer system.</title>
        <authorList>
            <person name="Anantharaman K."/>
            <person name="Brown C.T."/>
            <person name="Hug L.A."/>
            <person name="Sharon I."/>
            <person name="Castelle C.J."/>
            <person name="Probst A.J."/>
            <person name="Thomas B.C."/>
            <person name="Singh A."/>
            <person name="Wilkins M.J."/>
            <person name="Karaoz U."/>
            <person name="Brodie E.L."/>
            <person name="Williams K.H."/>
            <person name="Hubbard S.S."/>
            <person name="Banfield J.F."/>
        </authorList>
    </citation>
    <scope>NUCLEOTIDE SEQUENCE [LARGE SCALE GENOMIC DNA]</scope>
</reference>
<dbReference type="EMBL" id="MFZF01000023">
    <property type="protein sequence ID" value="OGK15881.1"/>
    <property type="molecule type" value="Genomic_DNA"/>
</dbReference>
<feature type="transmembrane region" description="Helical" evidence="1">
    <location>
        <begin position="6"/>
        <end position="26"/>
    </location>
</feature>
<gene>
    <name evidence="2" type="ORF">A2690_04470</name>
</gene>
<keyword evidence="1" id="KW-0812">Transmembrane</keyword>
<evidence type="ECO:0008006" key="4">
    <source>
        <dbReference type="Google" id="ProtNLM"/>
    </source>
</evidence>
<dbReference type="Proteomes" id="UP000178372">
    <property type="component" value="Unassembled WGS sequence"/>
</dbReference>
<keyword evidence="1" id="KW-1133">Transmembrane helix</keyword>
<evidence type="ECO:0000256" key="1">
    <source>
        <dbReference type="SAM" id="Phobius"/>
    </source>
</evidence>
<sequence>MKNSFYKTKYSIVLILAILFAGGFYLSKKNSITKKLVIPGRPLFKQQNNVGTLTLRKQNDRQIVAEKEKFDLVLSGKSEKILVGGYDAVVKFDPNIVSFETNKSLNNRFDVVATRRDGEVIVTGTIKDDGKAIAIDATPLTILTFSALKEGNANIFVEKDLQNKQRDSNIINPKGVDILDSVENPTVFVGKKITATSKDVKVNDTAIVINSVELPSAGCSDCVTIVNAQITKGAETERLKFTTGGIAGKPQTPTEAFGVLYEIGNVTNTGVEVYFAPKQ</sequence>
<comment type="caution">
    <text evidence="2">The sequence shown here is derived from an EMBL/GenBank/DDBJ whole genome shotgun (WGS) entry which is preliminary data.</text>
</comment>
<evidence type="ECO:0000313" key="3">
    <source>
        <dbReference type="Proteomes" id="UP000178372"/>
    </source>
</evidence>